<dbReference type="ESTHER" id="9clot-c6ppq9">
    <property type="family name" value="A85-IroE-IroD-Fes-Yiel"/>
</dbReference>
<name>C6PPQ9_9CLOT</name>
<dbReference type="EMBL" id="ACVI01000008">
    <property type="protein sequence ID" value="EET88789.1"/>
    <property type="molecule type" value="Genomic_DNA"/>
</dbReference>
<gene>
    <name evidence="1" type="ORF">CcarbDRAFT_0776</name>
</gene>
<evidence type="ECO:0000313" key="2">
    <source>
        <dbReference type="Proteomes" id="UP000004198"/>
    </source>
</evidence>
<dbReference type="Pfam" id="PF00756">
    <property type="entry name" value="Esterase"/>
    <property type="match status" value="1"/>
</dbReference>
<dbReference type="Proteomes" id="UP000004198">
    <property type="component" value="Unassembled WGS sequence"/>
</dbReference>
<dbReference type="PANTHER" id="PTHR48098">
    <property type="entry name" value="ENTEROCHELIN ESTERASE-RELATED"/>
    <property type="match status" value="1"/>
</dbReference>
<dbReference type="PANTHER" id="PTHR48098:SF6">
    <property type="entry name" value="FERRI-BACILLIBACTIN ESTERASE BESA"/>
    <property type="match status" value="1"/>
</dbReference>
<dbReference type="SUPFAM" id="SSF53474">
    <property type="entry name" value="alpha/beta-Hydrolases"/>
    <property type="match status" value="1"/>
</dbReference>
<dbReference type="eggNOG" id="COG2819">
    <property type="taxonomic scope" value="Bacteria"/>
</dbReference>
<dbReference type="RefSeq" id="WP_007059661.1">
    <property type="nucleotide sequence ID" value="NZ_ACVI01000008.1"/>
</dbReference>
<keyword evidence="2" id="KW-1185">Reference proteome</keyword>
<organism evidence="1 2">
    <name type="scientific">Clostridium carboxidivorans P7</name>
    <dbReference type="NCBI Taxonomy" id="536227"/>
    <lineage>
        <taxon>Bacteria</taxon>
        <taxon>Bacillati</taxon>
        <taxon>Bacillota</taxon>
        <taxon>Clostridia</taxon>
        <taxon>Eubacteriales</taxon>
        <taxon>Clostridiaceae</taxon>
        <taxon>Clostridium</taxon>
    </lineage>
</organism>
<evidence type="ECO:0000313" key="1">
    <source>
        <dbReference type="EMBL" id="EET88789.1"/>
    </source>
</evidence>
<protein>
    <submittedName>
        <fullName evidence="1">Putative esterase</fullName>
    </submittedName>
</protein>
<dbReference type="OrthoDB" id="9794761at2"/>
<dbReference type="InterPro" id="IPR029058">
    <property type="entry name" value="AB_hydrolase_fold"/>
</dbReference>
<dbReference type="InterPro" id="IPR050583">
    <property type="entry name" value="Mycobacterial_A85_antigen"/>
</dbReference>
<dbReference type="Gene3D" id="3.40.50.1820">
    <property type="entry name" value="alpha/beta hydrolase"/>
    <property type="match status" value="1"/>
</dbReference>
<dbReference type="STRING" id="536227.Ccar_05660"/>
<accession>C6PPQ9</accession>
<comment type="caution">
    <text evidence="1">The sequence shown here is derived from an EMBL/GenBank/DDBJ whole genome shotgun (WGS) entry which is preliminary data.</text>
</comment>
<dbReference type="AlphaFoldDB" id="C6PPQ9"/>
<dbReference type="InterPro" id="IPR000801">
    <property type="entry name" value="Esterase-like"/>
</dbReference>
<sequence length="282" mass="31641">MKGTIQSLNINESCLVGDLFPPLSLDELSRGVATVSSSFDKSGSVTVGSHRINEHHCSLYLPPNYNTFDINYPVVYMNGDNNIEEILNSIESHFNMDCSTFILVSIESKNWNHDFSPWPAPALTKNNEDFSGGAYEYLSNLTNVIKPFIDAHYKTKTEPENTTLIGYSLGGLATLYSLYLFGTFGKVGSLSGSLWYDSWIEFMSCNSPINTSTKVYLSLGKSEERSRNQRMAKVGDCTEKTFSILSKQLVSSQNIMLEWNNGGHFTEITKRFSKALLWLMHI</sequence>
<proteinExistence type="predicted"/>
<reference evidence="1 2" key="1">
    <citation type="submission" date="2009-06" db="EMBL/GenBank/DDBJ databases">
        <title>The draft genome of Clostridium carboxidivorans P7.</title>
        <authorList>
            <consortium name="US DOE Joint Genome Institute (JGI-PGF)"/>
            <person name="Lucas S."/>
            <person name="Copeland A."/>
            <person name="Lapidus A."/>
            <person name="Glavina del Rio T."/>
            <person name="Tice H."/>
            <person name="Bruce D."/>
            <person name="Goodwin L."/>
            <person name="Pitluck S."/>
            <person name="Larimer F."/>
            <person name="Land M.L."/>
            <person name="Hauser L."/>
            <person name="Hemme C.L."/>
        </authorList>
    </citation>
    <scope>NUCLEOTIDE SEQUENCE [LARGE SCALE GENOMIC DNA]</scope>
    <source>
        <strain evidence="1 2">P7</strain>
    </source>
</reference>